<comment type="caution">
    <text evidence="2">The sequence shown here is derived from an EMBL/GenBank/DDBJ whole genome shotgun (WGS) entry which is preliminary data.</text>
</comment>
<evidence type="ECO:0000313" key="3">
    <source>
        <dbReference type="Proteomes" id="UP001589773"/>
    </source>
</evidence>
<sequence>MPDFEHLPDDATRLTSAGLRSHFTGMSRDPTVIGWLGRYALLVLLLGGGTVLAGLLVPVLYQFMN</sequence>
<dbReference type="RefSeq" id="WP_379678375.1">
    <property type="nucleotide sequence ID" value="NZ_JBHLWP010000007.1"/>
</dbReference>
<evidence type="ECO:0000256" key="1">
    <source>
        <dbReference type="SAM" id="Phobius"/>
    </source>
</evidence>
<evidence type="ECO:0008006" key="4">
    <source>
        <dbReference type="Google" id="ProtNLM"/>
    </source>
</evidence>
<protein>
    <recommendedName>
        <fullName evidence="4">ABC transporter ATP-binding protein</fullName>
    </recommendedName>
</protein>
<dbReference type="EMBL" id="JBHLWP010000007">
    <property type="protein sequence ID" value="MFC0251550.1"/>
    <property type="molecule type" value="Genomic_DNA"/>
</dbReference>
<keyword evidence="1" id="KW-0472">Membrane</keyword>
<gene>
    <name evidence="2" type="ORF">ACFFJK_06565</name>
</gene>
<feature type="transmembrane region" description="Helical" evidence="1">
    <location>
        <begin position="39"/>
        <end position="61"/>
    </location>
</feature>
<keyword evidence="1" id="KW-0812">Transmembrane</keyword>
<dbReference type="Proteomes" id="UP001589773">
    <property type="component" value="Unassembled WGS sequence"/>
</dbReference>
<organism evidence="2 3">
    <name type="scientific">Massilia consociata</name>
    <dbReference type="NCBI Taxonomy" id="760117"/>
    <lineage>
        <taxon>Bacteria</taxon>
        <taxon>Pseudomonadati</taxon>
        <taxon>Pseudomonadota</taxon>
        <taxon>Betaproteobacteria</taxon>
        <taxon>Burkholderiales</taxon>
        <taxon>Oxalobacteraceae</taxon>
        <taxon>Telluria group</taxon>
        <taxon>Massilia</taxon>
    </lineage>
</organism>
<keyword evidence="3" id="KW-1185">Reference proteome</keyword>
<proteinExistence type="predicted"/>
<name>A0ABV6FDE4_9BURK</name>
<evidence type="ECO:0000313" key="2">
    <source>
        <dbReference type="EMBL" id="MFC0251550.1"/>
    </source>
</evidence>
<accession>A0ABV6FDE4</accession>
<keyword evidence="1" id="KW-1133">Transmembrane helix</keyword>
<reference evidence="2 3" key="1">
    <citation type="submission" date="2024-09" db="EMBL/GenBank/DDBJ databases">
        <authorList>
            <person name="Sun Q."/>
            <person name="Mori K."/>
        </authorList>
    </citation>
    <scope>NUCLEOTIDE SEQUENCE [LARGE SCALE GENOMIC DNA]</scope>
    <source>
        <strain evidence="2 3">CCM 7792</strain>
    </source>
</reference>